<name>A0A1S3DC77_DIACI</name>
<evidence type="ECO:0000256" key="1">
    <source>
        <dbReference type="ARBA" id="ARBA00004127"/>
    </source>
</evidence>
<dbReference type="GO" id="GO:0006829">
    <property type="term" value="P:zinc ion transport"/>
    <property type="evidence" value="ECO:0007669"/>
    <property type="project" value="InterPro"/>
</dbReference>
<reference evidence="4" key="1">
    <citation type="submission" date="2025-08" db="UniProtKB">
        <authorList>
            <consortium name="RefSeq"/>
        </authorList>
    </citation>
    <scope>IDENTIFICATION</scope>
</reference>
<accession>A0A1S3DC77</accession>
<keyword evidence="2" id="KW-0812">Transmembrane</keyword>
<dbReference type="GO" id="GO:0046873">
    <property type="term" value="F:metal ion transmembrane transporter activity"/>
    <property type="evidence" value="ECO:0007669"/>
    <property type="project" value="InterPro"/>
</dbReference>
<evidence type="ECO:0000313" key="3">
    <source>
        <dbReference type="Proteomes" id="UP000079169"/>
    </source>
</evidence>
<gene>
    <name evidence="4" type="primary">LOC103514867</name>
</gene>
<feature type="transmembrane region" description="Helical" evidence="2">
    <location>
        <begin position="144"/>
        <end position="168"/>
    </location>
</feature>
<dbReference type="GeneID" id="103514867"/>
<keyword evidence="2" id="KW-0472">Membrane</keyword>
<dbReference type="STRING" id="121845.A0A1S3DC77"/>
<evidence type="ECO:0000313" key="4">
    <source>
        <dbReference type="RefSeq" id="XP_008478006.1"/>
    </source>
</evidence>
<feature type="transmembrane region" description="Helical" evidence="2">
    <location>
        <begin position="6"/>
        <end position="28"/>
    </location>
</feature>
<dbReference type="AlphaFoldDB" id="A0A1S3DC77"/>
<dbReference type="Proteomes" id="UP000079169">
    <property type="component" value="Unplaced"/>
</dbReference>
<sequence length="210" mass="23432">MEESFFLILLCLVMLGGSYFAGLIPLVVSLSESKLQTVSVFGAGLLVGTALAVIIPEGVRSLLSAVEAQINPLNIFTFTSHGVIAAYLVVDALIVAHPFRLSDFLWVFLFCVAYIGFSVVYFLMGGTDRFNRNFIYTILDWQDPWAAVLTCTFVVLFYLFIHLVVWCLTYSTRNLAHYLYNMDVTKPKKVETVIDIIDTEAPPPAAQNQK</sequence>
<dbReference type="Pfam" id="PF21534">
    <property type="entry name" value="Rost"/>
    <property type="match status" value="1"/>
</dbReference>
<feature type="transmembrane region" description="Helical" evidence="2">
    <location>
        <begin position="35"/>
        <end position="55"/>
    </location>
</feature>
<dbReference type="PANTHER" id="PTHR16133:SF0">
    <property type="entry name" value="ZINC_IRON REGULATED TRANSPORTER-RELATED PROTEIN 102B, ISOFORM E"/>
    <property type="match status" value="1"/>
</dbReference>
<dbReference type="GO" id="GO:0012505">
    <property type="term" value="C:endomembrane system"/>
    <property type="evidence" value="ECO:0007669"/>
    <property type="project" value="UniProtKB-SubCell"/>
</dbReference>
<dbReference type="PANTHER" id="PTHR16133">
    <property type="entry name" value="SOLUTE CARRIER FAMILY 39 ZINC TRANSPORTER , MEMBER 9-RELATED"/>
    <property type="match status" value="1"/>
</dbReference>
<dbReference type="InterPro" id="IPR049352">
    <property type="entry name" value="Rost"/>
</dbReference>
<keyword evidence="3" id="KW-1185">Reference proteome</keyword>
<feature type="transmembrane region" description="Helical" evidence="2">
    <location>
        <begin position="104"/>
        <end position="124"/>
    </location>
</feature>
<dbReference type="KEGG" id="dci:103514867"/>
<comment type="subcellular location">
    <subcellularLocation>
        <location evidence="1">Endomembrane system</location>
        <topology evidence="1">Multi-pass membrane protein</topology>
    </subcellularLocation>
</comment>
<organism evidence="3 4">
    <name type="scientific">Diaphorina citri</name>
    <name type="common">Asian citrus psyllid</name>
    <dbReference type="NCBI Taxonomy" id="121845"/>
    <lineage>
        <taxon>Eukaryota</taxon>
        <taxon>Metazoa</taxon>
        <taxon>Ecdysozoa</taxon>
        <taxon>Arthropoda</taxon>
        <taxon>Hexapoda</taxon>
        <taxon>Insecta</taxon>
        <taxon>Pterygota</taxon>
        <taxon>Neoptera</taxon>
        <taxon>Paraneoptera</taxon>
        <taxon>Hemiptera</taxon>
        <taxon>Sternorrhyncha</taxon>
        <taxon>Psylloidea</taxon>
        <taxon>Psyllidae</taxon>
        <taxon>Diaphorininae</taxon>
        <taxon>Diaphorina</taxon>
    </lineage>
</organism>
<dbReference type="RefSeq" id="XP_008478006.1">
    <property type="nucleotide sequence ID" value="XM_008479784.3"/>
</dbReference>
<dbReference type="PaxDb" id="121845-A0A1S3DC77"/>
<feature type="transmembrane region" description="Helical" evidence="2">
    <location>
        <begin position="75"/>
        <end position="97"/>
    </location>
</feature>
<protein>
    <submittedName>
        <fullName evidence="4">Zinc transporter ZIP9-like</fullName>
    </submittedName>
</protein>
<keyword evidence="2" id="KW-1133">Transmembrane helix</keyword>
<proteinExistence type="predicted"/>
<evidence type="ECO:0000256" key="2">
    <source>
        <dbReference type="SAM" id="Phobius"/>
    </source>
</evidence>
<dbReference type="InterPro" id="IPR045891">
    <property type="entry name" value="ZIP9"/>
</dbReference>